<feature type="transmembrane region" description="Helical" evidence="12">
    <location>
        <begin position="57"/>
        <end position="75"/>
    </location>
</feature>
<organism evidence="14 15">
    <name type="scientific">Paenibacillus aquistagni</name>
    <dbReference type="NCBI Taxonomy" id="1852522"/>
    <lineage>
        <taxon>Bacteria</taxon>
        <taxon>Bacillati</taxon>
        <taxon>Bacillota</taxon>
        <taxon>Bacilli</taxon>
        <taxon>Bacillales</taxon>
        <taxon>Paenibacillaceae</taxon>
        <taxon>Paenibacillus</taxon>
    </lineage>
</organism>
<evidence type="ECO:0000256" key="12">
    <source>
        <dbReference type="SAM" id="Phobius"/>
    </source>
</evidence>
<evidence type="ECO:0000256" key="6">
    <source>
        <dbReference type="ARBA" id="ARBA00022989"/>
    </source>
</evidence>
<gene>
    <name evidence="14" type="ORF">SAMN06295960_3555</name>
</gene>
<keyword evidence="10" id="KW-0464">Manganese</keyword>
<keyword evidence="4 8" id="KW-1003">Cell membrane</keyword>
<feature type="binding site" evidence="11">
    <location>
        <position position="331"/>
    </location>
    <ligand>
        <name>Mn(2+)</name>
        <dbReference type="ChEBI" id="CHEBI:29035"/>
    </ligand>
</feature>
<keyword evidence="5 12" id="KW-0812">Transmembrane</keyword>
<keyword evidence="7 8" id="KW-0472">Membrane</keyword>
<feature type="binding site" evidence="11">
    <location>
        <position position="504"/>
    </location>
    <ligand>
        <name>Mn(2+)</name>
        <dbReference type="ChEBI" id="CHEBI:29035"/>
    </ligand>
</feature>
<reference evidence="14 15" key="1">
    <citation type="submission" date="2017-04" db="EMBL/GenBank/DDBJ databases">
        <authorList>
            <person name="Afonso C.L."/>
            <person name="Miller P.J."/>
            <person name="Scott M.A."/>
            <person name="Spackman E."/>
            <person name="Goraichik I."/>
            <person name="Dimitrov K.M."/>
            <person name="Suarez D.L."/>
            <person name="Swayne D.E."/>
        </authorList>
    </citation>
    <scope>NUCLEOTIDE SEQUENCE [LARGE SCALE GENOMIC DNA]</scope>
    <source>
        <strain evidence="14 15">11</strain>
    </source>
</reference>
<sequence>MRPYQRMTIDVSRRPSSRWLTFGGLSFLLFVPIMLWKCLWLNHLLAIPNMATDRYDIMVNLGALLIVSGWTLWLPARLRPSALLIVNVVLTLILYADLVYFRYFQDFITIPVLQQTGQVGELGGSIAALLSIKDLYFFLDWVLLTPLCILQMKSIRKSISQASSAGFHFHKQSWGSRLLKRSAAGIASLIIGTVLLFYPIQHATTTWAKGLFDGNWWSASLYNITGIYGFHGYDIARYAEDHWFDRKKLDEEQQKAIKAWFNEHQDKLSGPQDTFGKYKGSNVIIVQVEALENIVISNKLNGQEITPNLNKLLKDSLYFSRFYHQTGQGRTSDADFSVQTSLHPLPAGSVFTRYPKHEYDVLPALLKEHDYSTGAYHAYEAGFWNRNIVYHEFAYDDFMSKKDYIMDDPLGWSLSDESFFRQSLERMNEAEAQFYSFMITLTSHHPYAMPEKLHKLSVEPYEGTIFGDYLHAVHYVDEAIGSFIKELKEKGLWDKSIFILYGDHDNSIPDKEPVEALLGQSISDLKMRETKQQVPLIIHLPDDGEAGQYDRVGGQMDLAPTILHWLGIDPTKMHYMGTHLQNEHDPLVVLRDGSFTDGQISYLPSPDGIVEHGLCYDARTEAELPVNTCSPLQKRAANELQISDWFITYNYLDQIKIK</sequence>
<evidence type="ECO:0000313" key="14">
    <source>
        <dbReference type="EMBL" id="SMG53716.1"/>
    </source>
</evidence>
<dbReference type="PIRSF" id="PIRSF005091">
    <property type="entry name" value="Mmb_sulf_HI1246"/>
    <property type="match status" value="1"/>
</dbReference>
<dbReference type="STRING" id="1852522.SAMN06295960_3555"/>
<comment type="subcellular location">
    <subcellularLocation>
        <location evidence="1">Cell membrane</location>
        <topology evidence="1">Multi-pass membrane protein</topology>
    </subcellularLocation>
</comment>
<keyword evidence="14" id="KW-0808">Transferase</keyword>
<keyword evidence="15" id="KW-1185">Reference proteome</keyword>
<dbReference type="Gene3D" id="3.40.720.10">
    <property type="entry name" value="Alkaline Phosphatase, subunit A"/>
    <property type="match status" value="1"/>
</dbReference>
<feature type="transmembrane region" description="Helical" evidence="12">
    <location>
        <begin position="20"/>
        <end position="45"/>
    </location>
</feature>
<feature type="binding site" evidence="11">
    <location>
        <position position="503"/>
    </location>
    <ligand>
        <name>Mn(2+)</name>
        <dbReference type="ChEBI" id="CHEBI:29035"/>
    </ligand>
</feature>
<dbReference type="RefSeq" id="WP_085496381.1">
    <property type="nucleotide sequence ID" value="NZ_FXAZ01000005.1"/>
</dbReference>
<evidence type="ECO:0000256" key="8">
    <source>
        <dbReference type="PIRNR" id="PIRNR005091"/>
    </source>
</evidence>
<feature type="transmembrane region" description="Helical" evidence="12">
    <location>
        <begin position="135"/>
        <end position="152"/>
    </location>
</feature>
<dbReference type="Proteomes" id="UP000193834">
    <property type="component" value="Unassembled WGS sequence"/>
</dbReference>
<dbReference type="Pfam" id="PF00884">
    <property type="entry name" value="Sulfatase"/>
    <property type="match status" value="1"/>
</dbReference>
<evidence type="ECO:0000259" key="13">
    <source>
        <dbReference type="Pfam" id="PF00884"/>
    </source>
</evidence>
<dbReference type="InterPro" id="IPR017850">
    <property type="entry name" value="Alkaline_phosphatase_core_sf"/>
</dbReference>
<feature type="active site" evidence="9">
    <location>
        <position position="331"/>
    </location>
</feature>
<dbReference type="CDD" id="cd16015">
    <property type="entry name" value="LTA_synthase"/>
    <property type="match status" value="1"/>
</dbReference>
<dbReference type="PANTHER" id="PTHR47371:SF3">
    <property type="entry name" value="PHOSPHOGLYCEROL TRANSFERASE I"/>
    <property type="match status" value="1"/>
</dbReference>
<dbReference type="Gene3D" id="3.30.1120.170">
    <property type="match status" value="1"/>
</dbReference>
<evidence type="ECO:0000256" key="2">
    <source>
        <dbReference type="ARBA" id="ARBA00004936"/>
    </source>
</evidence>
<comment type="similarity">
    <text evidence="3 8">Belongs to the LTA synthase family.</text>
</comment>
<evidence type="ECO:0000256" key="1">
    <source>
        <dbReference type="ARBA" id="ARBA00004651"/>
    </source>
</evidence>
<evidence type="ECO:0000256" key="5">
    <source>
        <dbReference type="ARBA" id="ARBA00022692"/>
    </source>
</evidence>
<dbReference type="InterPro" id="IPR050448">
    <property type="entry name" value="OpgB/LTA_synthase_biosynth"/>
</dbReference>
<evidence type="ECO:0000256" key="10">
    <source>
        <dbReference type="PIRSR" id="PIRSR005091-2"/>
    </source>
</evidence>
<evidence type="ECO:0000256" key="9">
    <source>
        <dbReference type="PIRSR" id="PIRSR005091-1"/>
    </source>
</evidence>
<feature type="transmembrane region" description="Helical" evidence="12">
    <location>
        <begin position="178"/>
        <end position="198"/>
    </location>
</feature>
<evidence type="ECO:0000256" key="11">
    <source>
        <dbReference type="PIRSR" id="PIRSR005091-3"/>
    </source>
</evidence>
<dbReference type="GO" id="GO:0016740">
    <property type="term" value="F:transferase activity"/>
    <property type="evidence" value="ECO:0007669"/>
    <property type="project" value="UniProtKB-KW"/>
</dbReference>
<dbReference type="OrthoDB" id="5901192at2"/>
<keyword evidence="6 12" id="KW-1133">Transmembrane helix</keyword>
<evidence type="ECO:0000256" key="7">
    <source>
        <dbReference type="ARBA" id="ARBA00023136"/>
    </source>
</evidence>
<dbReference type="InterPro" id="IPR000917">
    <property type="entry name" value="Sulfatase_N"/>
</dbReference>
<dbReference type="PANTHER" id="PTHR47371">
    <property type="entry name" value="LIPOTEICHOIC ACID SYNTHASE"/>
    <property type="match status" value="1"/>
</dbReference>
<feature type="binding site" evidence="10">
    <location>
        <position position="444"/>
    </location>
    <ligand>
        <name>substrate</name>
    </ligand>
</feature>
<keyword evidence="10" id="KW-0479">Metal-binding</keyword>
<comment type="pathway">
    <text evidence="2">Cell wall biogenesis; lipoteichoic acid biosynthesis.</text>
</comment>
<evidence type="ECO:0000256" key="4">
    <source>
        <dbReference type="ARBA" id="ARBA00022475"/>
    </source>
</evidence>
<dbReference type="SUPFAM" id="SSF53649">
    <property type="entry name" value="Alkaline phosphatase-like"/>
    <property type="match status" value="1"/>
</dbReference>
<dbReference type="GO" id="GO:0046872">
    <property type="term" value="F:metal ion binding"/>
    <property type="evidence" value="ECO:0007669"/>
    <property type="project" value="UniProtKB-KW"/>
</dbReference>
<evidence type="ECO:0000313" key="15">
    <source>
        <dbReference type="Proteomes" id="UP000193834"/>
    </source>
</evidence>
<proteinExistence type="inferred from homology"/>
<evidence type="ECO:0000256" key="3">
    <source>
        <dbReference type="ARBA" id="ARBA00009983"/>
    </source>
</evidence>
<dbReference type="InterPro" id="IPR012160">
    <property type="entry name" value="LtaS-like"/>
</dbReference>
<feature type="domain" description="Sulfatase N-terminal" evidence="13">
    <location>
        <begin position="282"/>
        <end position="568"/>
    </location>
</feature>
<feature type="binding site" evidence="11">
    <location>
        <position position="289"/>
    </location>
    <ligand>
        <name>Mn(2+)</name>
        <dbReference type="ChEBI" id="CHEBI:29035"/>
    </ligand>
</feature>
<dbReference type="AlphaFoldDB" id="A0A1X7LIL9"/>
<dbReference type="EMBL" id="FXAZ01000005">
    <property type="protein sequence ID" value="SMG53716.1"/>
    <property type="molecule type" value="Genomic_DNA"/>
</dbReference>
<feature type="transmembrane region" description="Helical" evidence="12">
    <location>
        <begin position="82"/>
        <end position="103"/>
    </location>
</feature>
<protein>
    <submittedName>
        <fullName evidence="14">Phosphoglycerol transferase MdoB</fullName>
    </submittedName>
</protein>
<dbReference type="GO" id="GO:0005886">
    <property type="term" value="C:plasma membrane"/>
    <property type="evidence" value="ECO:0007669"/>
    <property type="project" value="UniProtKB-SubCell"/>
</dbReference>
<name>A0A1X7LIL9_9BACL</name>
<accession>A0A1X7LIL9</accession>